<accession>A0AA38HW20</accession>
<dbReference type="InterPro" id="IPR036691">
    <property type="entry name" value="Endo/exonu/phosph_ase_sf"/>
</dbReference>
<dbReference type="PANTHER" id="PTHR33395">
    <property type="entry name" value="TRANSCRIPTASE, PUTATIVE-RELATED-RELATED"/>
    <property type="match status" value="1"/>
</dbReference>
<proteinExistence type="predicted"/>
<reference evidence="1" key="1">
    <citation type="journal article" date="2023" name="G3 (Bethesda)">
        <title>Whole genome assemblies of Zophobas morio and Tenebrio molitor.</title>
        <authorList>
            <person name="Kaur S."/>
            <person name="Stinson S.A."/>
            <person name="diCenzo G.C."/>
        </authorList>
    </citation>
    <scope>NUCLEOTIDE SEQUENCE</scope>
    <source>
        <strain evidence="1">QUZm001</strain>
    </source>
</reference>
<evidence type="ECO:0008006" key="3">
    <source>
        <dbReference type="Google" id="ProtNLM"/>
    </source>
</evidence>
<dbReference type="AlphaFoldDB" id="A0AA38HW20"/>
<dbReference type="SUPFAM" id="SSF56219">
    <property type="entry name" value="DNase I-like"/>
    <property type="match status" value="1"/>
</dbReference>
<dbReference type="Gene3D" id="3.60.10.10">
    <property type="entry name" value="Endonuclease/exonuclease/phosphatase"/>
    <property type="match status" value="1"/>
</dbReference>
<name>A0AA38HW20_9CUCU</name>
<dbReference type="GO" id="GO:0031012">
    <property type="term" value="C:extracellular matrix"/>
    <property type="evidence" value="ECO:0007669"/>
    <property type="project" value="TreeGrafter"/>
</dbReference>
<protein>
    <recommendedName>
        <fullName evidence="3">Endonuclease/exonuclease/phosphatase domain-containing protein</fullName>
    </recommendedName>
</protein>
<evidence type="ECO:0000313" key="2">
    <source>
        <dbReference type="Proteomes" id="UP001168821"/>
    </source>
</evidence>
<sequence>MVFCAILCITETWLQNSIPNSIICPPDYSIYRSDRADQRGGGVAILLKNSCFSNFQISTIDISINSVEILALCIRLKSFNLLQLCIYRPPTTTLDTDNSIIATLSELIPQYSQVIITGDFNLPNLNMAQFTIIPIVQNFFITTY</sequence>
<dbReference type="GO" id="GO:0061343">
    <property type="term" value="P:cell adhesion involved in heart morphogenesis"/>
    <property type="evidence" value="ECO:0007669"/>
    <property type="project" value="TreeGrafter"/>
</dbReference>
<comment type="caution">
    <text evidence="1">The sequence shown here is derived from an EMBL/GenBank/DDBJ whole genome shotgun (WGS) entry which is preliminary data.</text>
</comment>
<dbReference type="PANTHER" id="PTHR33395:SF21">
    <property type="entry name" value="PERICARDIN"/>
    <property type="match status" value="1"/>
</dbReference>
<organism evidence="1 2">
    <name type="scientific">Zophobas morio</name>
    <dbReference type="NCBI Taxonomy" id="2755281"/>
    <lineage>
        <taxon>Eukaryota</taxon>
        <taxon>Metazoa</taxon>
        <taxon>Ecdysozoa</taxon>
        <taxon>Arthropoda</taxon>
        <taxon>Hexapoda</taxon>
        <taxon>Insecta</taxon>
        <taxon>Pterygota</taxon>
        <taxon>Neoptera</taxon>
        <taxon>Endopterygota</taxon>
        <taxon>Coleoptera</taxon>
        <taxon>Polyphaga</taxon>
        <taxon>Cucujiformia</taxon>
        <taxon>Tenebrionidae</taxon>
        <taxon>Zophobas</taxon>
    </lineage>
</organism>
<gene>
    <name evidence="1" type="ORF">Zmor_026374</name>
</gene>
<dbReference type="EMBL" id="JALNTZ010000008">
    <property type="protein sequence ID" value="KAJ3643677.1"/>
    <property type="molecule type" value="Genomic_DNA"/>
</dbReference>
<dbReference type="Proteomes" id="UP001168821">
    <property type="component" value="Unassembled WGS sequence"/>
</dbReference>
<dbReference type="GO" id="GO:0007508">
    <property type="term" value="P:larval heart development"/>
    <property type="evidence" value="ECO:0007669"/>
    <property type="project" value="TreeGrafter"/>
</dbReference>
<evidence type="ECO:0000313" key="1">
    <source>
        <dbReference type="EMBL" id="KAJ3643677.1"/>
    </source>
</evidence>
<keyword evidence="2" id="KW-1185">Reference proteome</keyword>